<accession>A0A7S4F4R6</accession>
<dbReference type="InterPro" id="IPR035969">
    <property type="entry name" value="Rab-GAP_TBC_sf"/>
</dbReference>
<dbReference type="SUPFAM" id="SSF47923">
    <property type="entry name" value="Ypt/Rab-GAP domain of gyp1p"/>
    <property type="match status" value="2"/>
</dbReference>
<feature type="compositionally biased region" description="Basic and acidic residues" evidence="1">
    <location>
        <begin position="214"/>
        <end position="230"/>
    </location>
</feature>
<gene>
    <name evidence="3" type="ORF">PCAR00345_LOCUS24641</name>
</gene>
<feature type="region of interest" description="Disordered" evidence="1">
    <location>
        <begin position="110"/>
        <end position="179"/>
    </location>
</feature>
<dbReference type="AlphaFoldDB" id="A0A7S4F4R6"/>
<feature type="domain" description="Rab-GAP TBC" evidence="2">
    <location>
        <begin position="335"/>
        <end position="537"/>
    </location>
</feature>
<evidence type="ECO:0000259" key="2">
    <source>
        <dbReference type="PROSITE" id="PS50086"/>
    </source>
</evidence>
<feature type="region of interest" description="Disordered" evidence="1">
    <location>
        <begin position="210"/>
        <end position="254"/>
    </location>
</feature>
<dbReference type="Gene3D" id="1.10.472.80">
    <property type="entry name" value="Ypt/Rab-GAP domain of gyp1p, domain 3"/>
    <property type="match status" value="1"/>
</dbReference>
<sequence>MGTDLLSSSNRIKPLPNGWPPGCGTDGAVPSEAQGSSDGQFFLRSATMPSSNPRTASAPKGLRTANGALGDADSDRPKIRRAVSAFPVPSGWPPGSALASTNQVTVTVTNADTDGATLGTPATESTDAGATPPAAAAATPIGSACTSTGADALPTAPTPASAAAAAEPPADTAGTATTTRSTAAGTATAAATAAAAATVTAGTADVAAAAETSAQREEQDAKEGACENRAAETLSASSDPQSLIAPPEVSPPEIGSAEWRAAVPDTDRFGFVTSKTAGARERDGGDRKAVLTENRRARKWAAMMGDEHFSDVWPRAQKQMSAPRRRKLLRRVSKGVPEAVRGVAWLALSGTLEDAPRRTETYDEIKSRAEVPGALPSAVTDQIELDLQRTYPTHVLWRSSAFAADSSQSVGVGLLRSLLRAFAALDPEVHYCQAMNYVAGVLLMYLTEQQAFWLFVQLLRACGLRRLYLSGMPLLMSCLQELTDLINSQLPRLGAHLQKHYVDASFFATQWFLCFGLDQSMPFAMAIRLLDHVFYERSLAPVFRIAIALLARRQDSLLAIDEMSELLTTLKKLPFVVDDVDSLFMHDVAQVRLPPGTGVVDGR</sequence>
<dbReference type="EMBL" id="HBIZ01038644">
    <property type="protein sequence ID" value="CAE0772029.1"/>
    <property type="molecule type" value="Transcribed_RNA"/>
</dbReference>
<dbReference type="PROSITE" id="PS50086">
    <property type="entry name" value="TBC_RABGAP"/>
    <property type="match status" value="1"/>
</dbReference>
<dbReference type="InterPro" id="IPR000195">
    <property type="entry name" value="Rab-GAP-TBC_dom"/>
</dbReference>
<dbReference type="SMART" id="SM00164">
    <property type="entry name" value="TBC"/>
    <property type="match status" value="1"/>
</dbReference>
<dbReference type="Gene3D" id="1.10.10.750">
    <property type="entry name" value="Ypt/Rab-GAP domain of gyp1p, domain 1"/>
    <property type="match status" value="1"/>
</dbReference>
<dbReference type="Gene3D" id="1.10.8.270">
    <property type="entry name" value="putative rabgap domain of human tbc1 domain family member 14 like domains"/>
    <property type="match status" value="1"/>
</dbReference>
<name>A0A7S4F4R6_CHRCT</name>
<feature type="compositionally biased region" description="Low complexity" evidence="1">
    <location>
        <begin position="126"/>
        <end position="140"/>
    </location>
</feature>
<dbReference type="Pfam" id="PF00566">
    <property type="entry name" value="RabGAP-TBC"/>
    <property type="match status" value="1"/>
</dbReference>
<feature type="region of interest" description="Disordered" evidence="1">
    <location>
        <begin position="1"/>
        <end position="77"/>
    </location>
</feature>
<proteinExistence type="predicted"/>
<organism evidence="3">
    <name type="scientific">Chrysotila carterae</name>
    <name type="common">Marine alga</name>
    <name type="synonym">Syracosphaera carterae</name>
    <dbReference type="NCBI Taxonomy" id="13221"/>
    <lineage>
        <taxon>Eukaryota</taxon>
        <taxon>Haptista</taxon>
        <taxon>Haptophyta</taxon>
        <taxon>Prymnesiophyceae</taxon>
        <taxon>Isochrysidales</taxon>
        <taxon>Isochrysidaceae</taxon>
        <taxon>Chrysotila</taxon>
    </lineage>
</organism>
<evidence type="ECO:0000313" key="3">
    <source>
        <dbReference type="EMBL" id="CAE0772029.1"/>
    </source>
</evidence>
<dbReference type="GO" id="GO:0031267">
    <property type="term" value="F:small GTPase binding"/>
    <property type="evidence" value="ECO:0007669"/>
    <property type="project" value="TreeGrafter"/>
</dbReference>
<dbReference type="PANTHER" id="PTHR47219:SF9">
    <property type="entry name" value="GTPASE ACTIVATING PROTEIN AND CENTROSOME-ASSOCIATED, ISOFORM B"/>
    <property type="match status" value="1"/>
</dbReference>
<feature type="compositionally biased region" description="Polar residues" evidence="1">
    <location>
        <begin position="1"/>
        <end position="11"/>
    </location>
</feature>
<feature type="compositionally biased region" description="Low complexity" evidence="1">
    <location>
        <begin position="148"/>
        <end position="179"/>
    </location>
</feature>
<reference evidence="3" key="1">
    <citation type="submission" date="2021-01" db="EMBL/GenBank/DDBJ databases">
        <authorList>
            <person name="Corre E."/>
            <person name="Pelletier E."/>
            <person name="Niang G."/>
            <person name="Scheremetjew M."/>
            <person name="Finn R."/>
            <person name="Kale V."/>
            <person name="Holt S."/>
            <person name="Cochrane G."/>
            <person name="Meng A."/>
            <person name="Brown T."/>
            <person name="Cohen L."/>
        </authorList>
    </citation>
    <scope>NUCLEOTIDE SEQUENCE</scope>
    <source>
        <strain evidence="3">CCMP645</strain>
    </source>
</reference>
<dbReference type="GO" id="GO:0005096">
    <property type="term" value="F:GTPase activator activity"/>
    <property type="evidence" value="ECO:0007669"/>
    <property type="project" value="TreeGrafter"/>
</dbReference>
<evidence type="ECO:0000256" key="1">
    <source>
        <dbReference type="SAM" id="MobiDB-lite"/>
    </source>
</evidence>
<dbReference type="PANTHER" id="PTHR47219">
    <property type="entry name" value="RAB GTPASE-ACTIVATING PROTEIN 1-LIKE"/>
    <property type="match status" value="1"/>
</dbReference>
<protein>
    <recommendedName>
        <fullName evidence="2">Rab-GAP TBC domain-containing protein</fullName>
    </recommendedName>
</protein>
<dbReference type="InterPro" id="IPR050302">
    <property type="entry name" value="Rab_GAP_TBC_domain"/>
</dbReference>